<dbReference type="RefSeq" id="WP_276233815.1">
    <property type="nucleotide sequence ID" value="NZ_CP119802.1"/>
</dbReference>
<sequence length="359" mass="37184">MPSPTRRGFLRAAAGATPLAARAGVPDWLAAAETTVATQNVGLGVRLYDLVSAERIDPDVVAERFARLRRNAPGERMAALASTLAAHDPAVVGVQEAALVERDGEVVADFLDALVAGFEDAGADYRVAAVSANADVTLPASTGNGTVGVRLLDRDALLVRDDVAVGGTRSGTYAVNASTVVDGERFTATRGYCFADLRVRGVDVTAGATHLASANATIRRAQAGQLRERLPDTGATVLLADLNSRPESPSPSAYGILGERLGDAWAVADGAGPTCCQFAHLGNERSFLSRRVDYVLVGGPATPLHVSRTLTDPEARIAVGDREVWPADHAGVVARLRVGPALSDPLGVARAVAARLSGA</sequence>
<proteinExistence type="predicted"/>
<keyword evidence="2" id="KW-0378">Hydrolase</keyword>
<evidence type="ECO:0000259" key="1">
    <source>
        <dbReference type="Pfam" id="PF03372"/>
    </source>
</evidence>
<dbReference type="AlphaFoldDB" id="A0ABD5ZR24"/>
<keyword evidence="2" id="KW-0255">Endonuclease</keyword>
<dbReference type="InterPro" id="IPR036691">
    <property type="entry name" value="Endo/exonu/phosph_ase_sf"/>
</dbReference>
<name>A0ABD5ZR24_9EURY</name>
<dbReference type="Gene3D" id="3.60.10.10">
    <property type="entry name" value="Endonuclease/exonuclease/phosphatase"/>
    <property type="match status" value="1"/>
</dbReference>
<evidence type="ECO:0000313" key="2">
    <source>
        <dbReference type="EMBL" id="MFC7235678.1"/>
    </source>
</evidence>
<dbReference type="EMBL" id="JBHTAP010000001">
    <property type="protein sequence ID" value="MFC7235678.1"/>
    <property type="molecule type" value="Genomic_DNA"/>
</dbReference>
<keyword evidence="3" id="KW-1185">Reference proteome</keyword>
<dbReference type="GO" id="GO:0004519">
    <property type="term" value="F:endonuclease activity"/>
    <property type="evidence" value="ECO:0007669"/>
    <property type="project" value="UniProtKB-KW"/>
</dbReference>
<feature type="domain" description="Endonuclease/exonuclease/phosphatase" evidence="1">
    <location>
        <begin position="40"/>
        <end position="329"/>
    </location>
</feature>
<organism evidence="2 3">
    <name type="scientific">Halosegnis marinus</name>
    <dbReference type="NCBI Taxonomy" id="3034023"/>
    <lineage>
        <taxon>Archaea</taxon>
        <taxon>Methanobacteriati</taxon>
        <taxon>Methanobacteriota</taxon>
        <taxon>Stenosarchaea group</taxon>
        <taxon>Halobacteria</taxon>
        <taxon>Halobacteriales</taxon>
        <taxon>Natronomonadaceae</taxon>
        <taxon>Halosegnis</taxon>
    </lineage>
</organism>
<dbReference type="GeneID" id="79267375"/>
<evidence type="ECO:0000313" key="3">
    <source>
        <dbReference type="Proteomes" id="UP001596398"/>
    </source>
</evidence>
<protein>
    <submittedName>
        <fullName evidence="2">Endonuclease/exonuclease/phosphatase family protein</fullName>
    </submittedName>
</protein>
<dbReference type="SUPFAM" id="SSF56219">
    <property type="entry name" value="DNase I-like"/>
    <property type="match status" value="1"/>
</dbReference>
<dbReference type="InterPro" id="IPR005135">
    <property type="entry name" value="Endo/exonuclease/phosphatase"/>
</dbReference>
<keyword evidence="2" id="KW-0540">Nuclease</keyword>
<accession>A0ABD5ZR24</accession>
<dbReference type="Proteomes" id="UP001596398">
    <property type="component" value="Unassembled WGS sequence"/>
</dbReference>
<dbReference type="PROSITE" id="PS51318">
    <property type="entry name" value="TAT"/>
    <property type="match status" value="1"/>
</dbReference>
<dbReference type="InterPro" id="IPR006311">
    <property type="entry name" value="TAT_signal"/>
</dbReference>
<comment type="caution">
    <text evidence="2">The sequence shown here is derived from an EMBL/GenBank/DDBJ whole genome shotgun (WGS) entry which is preliminary data.</text>
</comment>
<gene>
    <name evidence="2" type="ORF">ACFQJ4_10165</name>
</gene>
<dbReference type="Pfam" id="PF03372">
    <property type="entry name" value="Exo_endo_phos"/>
    <property type="match status" value="1"/>
</dbReference>
<reference evidence="2 3" key="1">
    <citation type="journal article" date="2019" name="Int. J. Syst. Evol. Microbiol.">
        <title>The Global Catalogue of Microorganisms (GCM) 10K type strain sequencing project: providing services to taxonomists for standard genome sequencing and annotation.</title>
        <authorList>
            <consortium name="The Broad Institute Genomics Platform"/>
            <consortium name="The Broad Institute Genome Sequencing Center for Infectious Disease"/>
            <person name="Wu L."/>
            <person name="Ma J."/>
        </authorList>
    </citation>
    <scope>NUCLEOTIDE SEQUENCE [LARGE SCALE GENOMIC DNA]</scope>
    <source>
        <strain evidence="2 3">DT85</strain>
    </source>
</reference>